<evidence type="ECO:0000256" key="3">
    <source>
        <dbReference type="ARBA" id="ARBA00023254"/>
    </source>
</evidence>
<name>A0A182MNP8_9DIPT</name>
<dbReference type="STRING" id="139723.A0A182MNP8"/>
<evidence type="ECO:0000256" key="1">
    <source>
        <dbReference type="ARBA" id="ARBA00022771"/>
    </source>
</evidence>
<dbReference type="SUPFAM" id="SSF57850">
    <property type="entry name" value="RING/U-box"/>
    <property type="match status" value="1"/>
</dbReference>
<organism evidence="8 9">
    <name type="scientific">Anopheles culicifacies</name>
    <dbReference type="NCBI Taxonomy" id="139723"/>
    <lineage>
        <taxon>Eukaryota</taxon>
        <taxon>Metazoa</taxon>
        <taxon>Ecdysozoa</taxon>
        <taxon>Arthropoda</taxon>
        <taxon>Hexapoda</taxon>
        <taxon>Insecta</taxon>
        <taxon>Pterygota</taxon>
        <taxon>Neoptera</taxon>
        <taxon>Endopterygota</taxon>
        <taxon>Diptera</taxon>
        <taxon>Nematocera</taxon>
        <taxon>Culicoidea</taxon>
        <taxon>Culicidae</taxon>
        <taxon>Anophelinae</taxon>
        <taxon>Anopheles</taxon>
        <taxon>culicifacies species complex</taxon>
    </lineage>
</organism>
<evidence type="ECO:0000256" key="2">
    <source>
        <dbReference type="ARBA" id="ARBA00022833"/>
    </source>
</evidence>
<dbReference type="VEuPathDB" id="VectorBase:ACUA022649"/>
<keyword evidence="5" id="KW-0175">Coiled coil</keyword>
<dbReference type="GO" id="GO:0000795">
    <property type="term" value="C:synaptonemal complex"/>
    <property type="evidence" value="ECO:0007669"/>
    <property type="project" value="InterPro"/>
</dbReference>
<dbReference type="InterPro" id="IPR042123">
    <property type="entry name" value="Zip3/RNF212-like"/>
</dbReference>
<dbReference type="GO" id="GO:0019789">
    <property type="term" value="F:SUMO transferase activity"/>
    <property type="evidence" value="ECO:0007669"/>
    <property type="project" value="InterPro"/>
</dbReference>
<evidence type="ECO:0000259" key="7">
    <source>
        <dbReference type="PROSITE" id="PS50089"/>
    </source>
</evidence>
<dbReference type="EnsemblMetazoa" id="ACUA022649-RA">
    <property type="protein sequence ID" value="ACUA022649-PA"/>
    <property type="gene ID" value="ACUA022649"/>
</dbReference>
<feature type="region of interest" description="Disordered" evidence="6">
    <location>
        <begin position="222"/>
        <end position="247"/>
    </location>
</feature>
<dbReference type="PANTHER" id="PTHR22663">
    <property type="entry name" value="RING FINGER PROTEIN NARYA-RELATED"/>
    <property type="match status" value="1"/>
</dbReference>
<evidence type="ECO:0000256" key="4">
    <source>
        <dbReference type="PROSITE-ProRule" id="PRU00175"/>
    </source>
</evidence>
<dbReference type="GO" id="GO:0008270">
    <property type="term" value="F:zinc ion binding"/>
    <property type="evidence" value="ECO:0007669"/>
    <property type="project" value="UniProtKB-KW"/>
</dbReference>
<protein>
    <recommendedName>
        <fullName evidence="7">RING-type domain-containing protein</fullName>
    </recommendedName>
</protein>
<dbReference type="Pfam" id="PF14634">
    <property type="entry name" value="zf-RING_5"/>
    <property type="match status" value="1"/>
</dbReference>
<keyword evidence="1 4" id="KW-0863">Zinc-finger</keyword>
<dbReference type="Proteomes" id="UP000075883">
    <property type="component" value="Unassembled WGS sequence"/>
</dbReference>
<reference evidence="8" key="2">
    <citation type="submission" date="2020-05" db="UniProtKB">
        <authorList>
            <consortium name="EnsemblMetazoa"/>
        </authorList>
    </citation>
    <scope>IDENTIFICATION</scope>
    <source>
        <strain evidence="8">A-37</strain>
    </source>
</reference>
<keyword evidence="1 4" id="KW-0479">Metal-binding</keyword>
<dbReference type="PANTHER" id="PTHR22663:SF17">
    <property type="entry name" value="RING FINGER PROTEIN NARYA-RELATED"/>
    <property type="match status" value="1"/>
</dbReference>
<sequence length="324" mass="36243">MSVQRWIHCGLCNTLMASKETKFYHLSCADILCRSCMGQTNRGTSCPICNSTIRHFTELGESMGRRVKILYHSAPISFYQIASQTLIFQQKHRKKLVQAILKARDSMRRLDELEANIRQQIVETQKRYENMRRYRRSLQESMRKTLTSSDVRSTNTDTLCPVAAGKISQRRISSTPFARPSVTPLQSQRRFSVDSFNLVNSVKMSQANYSNDSGIGITPSSNSSFVGSDRSIPSSTPKAISPIRSSAMSQRRMSIGVGALPKNFTPFKAPRRYSTDTFNQLIEGQSADGSGNMSNVGGRLANSIFIGRSNNTTAVSEFYSNNKK</sequence>
<evidence type="ECO:0000256" key="5">
    <source>
        <dbReference type="SAM" id="Coils"/>
    </source>
</evidence>
<dbReference type="EMBL" id="AXCM01013094">
    <property type="status" value="NOT_ANNOTATED_CDS"/>
    <property type="molecule type" value="Genomic_DNA"/>
</dbReference>
<dbReference type="GO" id="GO:0007131">
    <property type="term" value="P:reciprocal meiotic recombination"/>
    <property type="evidence" value="ECO:0007669"/>
    <property type="project" value="InterPro"/>
</dbReference>
<dbReference type="InterPro" id="IPR001841">
    <property type="entry name" value="Znf_RING"/>
</dbReference>
<feature type="coiled-coil region" evidence="5">
    <location>
        <begin position="96"/>
        <end position="127"/>
    </location>
</feature>
<dbReference type="GO" id="GO:0016925">
    <property type="term" value="P:protein sumoylation"/>
    <property type="evidence" value="ECO:0007669"/>
    <property type="project" value="TreeGrafter"/>
</dbReference>
<evidence type="ECO:0000313" key="8">
    <source>
        <dbReference type="EnsemblMetazoa" id="ACUA022649-PA"/>
    </source>
</evidence>
<feature type="domain" description="RING-type" evidence="7">
    <location>
        <begin position="9"/>
        <end position="50"/>
    </location>
</feature>
<dbReference type="AlphaFoldDB" id="A0A182MNP8"/>
<keyword evidence="3" id="KW-0469">Meiosis</keyword>
<accession>A0A182MNP8</accession>
<dbReference type="GO" id="GO:0007129">
    <property type="term" value="P:homologous chromosome pairing at meiosis"/>
    <property type="evidence" value="ECO:0007669"/>
    <property type="project" value="TreeGrafter"/>
</dbReference>
<evidence type="ECO:0000313" key="9">
    <source>
        <dbReference type="Proteomes" id="UP000075883"/>
    </source>
</evidence>
<proteinExistence type="predicted"/>
<evidence type="ECO:0000256" key="6">
    <source>
        <dbReference type="SAM" id="MobiDB-lite"/>
    </source>
</evidence>
<reference evidence="9" key="1">
    <citation type="submission" date="2013-09" db="EMBL/GenBank/DDBJ databases">
        <title>The Genome Sequence of Anopheles culicifacies species A.</title>
        <authorList>
            <consortium name="The Broad Institute Genomics Platform"/>
            <person name="Neafsey D.E."/>
            <person name="Besansky N."/>
            <person name="Howell P."/>
            <person name="Walton C."/>
            <person name="Young S.K."/>
            <person name="Zeng Q."/>
            <person name="Gargeya S."/>
            <person name="Fitzgerald M."/>
            <person name="Haas B."/>
            <person name="Abouelleil A."/>
            <person name="Allen A.W."/>
            <person name="Alvarado L."/>
            <person name="Arachchi H.M."/>
            <person name="Berlin A.M."/>
            <person name="Chapman S.B."/>
            <person name="Gainer-Dewar J."/>
            <person name="Goldberg J."/>
            <person name="Griggs A."/>
            <person name="Gujja S."/>
            <person name="Hansen M."/>
            <person name="Howarth C."/>
            <person name="Imamovic A."/>
            <person name="Ireland A."/>
            <person name="Larimer J."/>
            <person name="McCowan C."/>
            <person name="Murphy C."/>
            <person name="Pearson M."/>
            <person name="Poon T.W."/>
            <person name="Priest M."/>
            <person name="Roberts A."/>
            <person name="Saif S."/>
            <person name="Shea T."/>
            <person name="Sisk P."/>
            <person name="Sykes S."/>
            <person name="Wortman J."/>
            <person name="Nusbaum C."/>
            <person name="Birren B."/>
        </authorList>
    </citation>
    <scope>NUCLEOTIDE SEQUENCE [LARGE SCALE GENOMIC DNA]</scope>
    <source>
        <strain evidence="9">A-37</strain>
    </source>
</reference>
<keyword evidence="2" id="KW-0862">Zinc</keyword>
<keyword evidence="9" id="KW-1185">Reference proteome</keyword>
<dbReference type="PROSITE" id="PS50089">
    <property type="entry name" value="ZF_RING_2"/>
    <property type="match status" value="1"/>
</dbReference>